<dbReference type="UniPathway" id="UPA00193"/>
<dbReference type="GO" id="GO:0106312">
    <property type="term" value="F:methylenetetrahydrofolate reductase (NADH) activity"/>
    <property type="evidence" value="ECO:0007669"/>
    <property type="project" value="UniProtKB-EC"/>
</dbReference>
<dbReference type="GeneID" id="99757468"/>
<evidence type="ECO:0000313" key="14">
    <source>
        <dbReference type="Proteomes" id="UP000267945"/>
    </source>
</evidence>
<dbReference type="GO" id="GO:0009086">
    <property type="term" value="P:methionine biosynthetic process"/>
    <property type="evidence" value="ECO:0007669"/>
    <property type="project" value="UniProtKB-KW"/>
</dbReference>
<evidence type="ECO:0000256" key="8">
    <source>
        <dbReference type="ARBA" id="ARBA00023027"/>
    </source>
</evidence>
<dbReference type="RefSeq" id="WP_014919517.1">
    <property type="nucleotide sequence ID" value="NZ_CP012381.1"/>
</dbReference>
<comment type="pathway">
    <text evidence="2 12">One-carbon metabolism; tetrahydrofolate interconversion.</text>
</comment>
<dbReference type="GO" id="GO:0035999">
    <property type="term" value="P:tetrahydrofolate interconversion"/>
    <property type="evidence" value="ECO:0007669"/>
    <property type="project" value="UniProtKB-UniPathway"/>
</dbReference>
<evidence type="ECO:0000256" key="12">
    <source>
        <dbReference type="RuleBase" id="RU003862"/>
    </source>
</evidence>
<evidence type="ECO:0000313" key="13">
    <source>
        <dbReference type="EMBL" id="AZK91567.1"/>
    </source>
</evidence>
<evidence type="ECO:0000256" key="1">
    <source>
        <dbReference type="ARBA" id="ARBA00001974"/>
    </source>
</evidence>
<dbReference type="CDD" id="cd00537">
    <property type="entry name" value="MTHFR"/>
    <property type="match status" value="1"/>
</dbReference>
<dbReference type="InterPro" id="IPR003171">
    <property type="entry name" value="Mehydrof_redctse-like"/>
</dbReference>
<dbReference type="EC" id="1.5.1.54" evidence="12"/>
<evidence type="ECO:0000256" key="3">
    <source>
        <dbReference type="ARBA" id="ARBA00006743"/>
    </source>
</evidence>
<proteinExistence type="inferred from homology"/>
<evidence type="ECO:0000256" key="2">
    <source>
        <dbReference type="ARBA" id="ARBA00004777"/>
    </source>
</evidence>
<keyword evidence="9" id="KW-0486">Methionine biosynthesis</keyword>
<dbReference type="AlphaFoldDB" id="A0A3Q8SUZ9"/>
<keyword evidence="7 12" id="KW-0560">Oxidoreductase</keyword>
<dbReference type="Proteomes" id="UP000267945">
    <property type="component" value="Chromosome"/>
</dbReference>
<dbReference type="PANTHER" id="PTHR45754:SF3">
    <property type="entry name" value="METHYLENETETRAHYDROFOLATE REDUCTASE (NADPH)"/>
    <property type="match status" value="1"/>
</dbReference>
<sequence length="310" mass="34211">MSLTALFKNKTVFSLEVVPPKKDSPKEAILPTLQQLQSINPDFISVTSGAGGSDHYTGTVQIADLIQNQLNIPAVAHVPGLYQTREQVLNLLDNLSEFNVKNILGLRGDKIPGKQPVGDFNHANDLVAFVHQNRPDFSIASACYPNCHPEATGFVDDIAHLRTKVDAGADHLISQLFFDNQAFYDFQEKAEIAGIHVPIEAGIMPCTNKKQIERITQITGVPLPKKFSAILDRYQNSKEAMREAGIAFAVDQIIDLVSEGVDGIHLYTMNHADIAERIWNATKSVFDAANARTRTTMNYTGTEVPGFWEH</sequence>
<evidence type="ECO:0000256" key="4">
    <source>
        <dbReference type="ARBA" id="ARBA00022605"/>
    </source>
</evidence>
<dbReference type="Gene3D" id="3.20.20.220">
    <property type="match status" value="1"/>
</dbReference>
<keyword evidence="8" id="KW-0520">NAD</keyword>
<comment type="pathway">
    <text evidence="10">Amino-acid biosynthesis; L-methionine biosynthesis via de novo pathway.</text>
</comment>
<dbReference type="SUPFAM" id="SSF51730">
    <property type="entry name" value="FAD-linked oxidoreductase"/>
    <property type="match status" value="1"/>
</dbReference>
<keyword evidence="6 12" id="KW-0274">FAD</keyword>
<organism evidence="13 14">
    <name type="scientific">Lactobacillus helveticus</name>
    <name type="common">Lactobacillus suntoryeus</name>
    <dbReference type="NCBI Taxonomy" id="1587"/>
    <lineage>
        <taxon>Bacteria</taxon>
        <taxon>Bacillati</taxon>
        <taxon>Bacillota</taxon>
        <taxon>Bacilli</taxon>
        <taxon>Lactobacillales</taxon>
        <taxon>Lactobacillaceae</taxon>
        <taxon>Lactobacillus</taxon>
    </lineage>
</organism>
<evidence type="ECO:0000256" key="9">
    <source>
        <dbReference type="ARBA" id="ARBA00023167"/>
    </source>
</evidence>
<keyword evidence="4" id="KW-0028">Amino-acid biosynthesis</keyword>
<keyword evidence="5 12" id="KW-0285">Flavoprotein</keyword>
<protein>
    <recommendedName>
        <fullName evidence="12">Methylenetetrahydrofolate reductase</fullName>
        <ecNumber evidence="12">1.5.1.54</ecNumber>
    </recommendedName>
</protein>
<comment type="similarity">
    <text evidence="3 12">Belongs to the methylenetetrahydrofolate reductase family.</text>
</comment>
<evidence type="ECO:0000256" key="11">
    <source>
        <dbReference type="ARBA" id="ARBA00048628"/>
    </source>
</evidence>
<dbReference type="NCBIfam" id="TIGR00676">
    <property type="entry name" value="fadh2"/>
    <property type="match status" value="1"/>
</dbReference>
<evidence type="ECO:0000256" key="5">
    <source>
        <dbReference type="ARBA" id="ARBA00022630"/>
    </source>
</evidence>
<reference evidence="13 14" key="1">
    <citation type="submission" date="2017-02" db="EMBL/GenBank/DDBJ databases">
        <title>Complete genome sequence of Lactobacillus helveticus.</title>
        <authorList>
            <person name="Kim J.F."/>
            <person name="Chung Y."/>
            <person name="Kwak M."/>
        </authorList>
    </citation>
    <scope>NUCLEOTIDE SEQUENCE [LARGE SCALE GENOMIC DNA]</scope>
    <source>
        <strain evidence="13 14">LH5</strain>
    </source>
</reference>
<gene>
    <name evidence="13" type="primary">metF</name>
    <name evidence="13" type="ORF">LH5_01325</name>
</gene>
<dbReference type="PANTHER" id="PTHR45754">
    <property type="entry name" value="METHYLENETETRAHYDROFOLATE REDUCTASE"/>
    <property type="match status" value="1"/>
</dbReference>
<dbReference type="GO" id="GO:0071949">
    <property type="term" value="F:FAD binding"/>
    <property type="evidence" value="ECO:0007669"/>
    <property type="project" value="TreeGrafter"/>
</dbReference>
<name>A0A3Q8SUZ9_LACHE</name>
<dbReference type="EMBL" id="CP019581">
    <property type="protein sequence ID" value="AZK91567.1"/>
    <property type="molecule type" value="Genomic_DNA"/>
</dbReference>
<dbReference type="InterPro" id="IPR004620">
    <property type="entry name" value="MTHF_reductase_bac"/>
</dbReference>
<evidence type="ECO:0000256" key="10">
    <source>
        <dbReference type="ARBA" id="ARBA00034478"/>
    </source>
</evidence>
<comment type="catalytic activity">
    <reaction evidence="11">
        <text>(6S)-5-methyl-5,6,7,8-tetrahydrofolate + NAD(+) = (6R)-5,10-methylene-5,6,7,8-tetrahydrofolate + NADH + H(+)</text>
        <dbReference type="Rhea" id="RHEA:19821"/>
        <dbReference type="ChEBI" id="CHEBI:15378"/>
        <dbReference type="ChEBI" id="CHEBI:15636"/>
        <dbReference type="ChEBI" id="CHEBI:18608"/>
        <dbReference type="ChEBI" id="CHEBI:57540"/>
        <dbReference type="ChEBI" id="CHEBI:57945"/>
        <dbReference type="EC" id="1.5.1.54"/>
    </reaction>
    <physiologicalReaction direction="right-to-left" evidence="11">
        <dbReference type="Rhea" id="RHEA:19823"/>
    </physiologicalReaction>
</comment>
<dbReference type="InterPro" id="IPR029041">
    <property type="entry name" value="FAD-linked_oxidoreductase-like"/>
</dbReference>
<dbReference type="GO" id="GO:0005829">
    <property type="term" value="C:cytosol"/>
    <property type="evidence" value="ECO:0007669"/>
    <property type="project" value="InterPro"/>
</dbReference>
<evidence type="ECO:0000256" key="7">
    <source>
        <dbReference type="ARBA" id="ARBA00023002"/>
    </source>
</evidence>
<evidence type="ECO:0000256" key="6">
    <source>
        <dbReference type="ARBA" id="ARBA00022827"/>
    </source>
</evidence>
<dbReference type="Pfam" id="PF02219">
    <property type="entry name" value="MTHFR"/>
    <property type="match status" value="1"/>
</dbReference>
<comment type="cofactor">
    <cofactor evidence="1 12">
        <name>FAD</name>
        <dbReference type="ChEBI" id="CHEBI:57692"/>
    </cofactor>
</comment>
<accession>A0A3Q8SUZ9</accession>